<dbReference type="InterPro" id="IPR005031">
    <property type="entry name" value="COQ10_START"/>
</dbReference>
<comment type="similarity">
    <text evidence="1">Belongs to the COQ10 family.</text>
</comment>
<evidence type="ECO:0000259" key="4">
    <source>
        <dbReference type="Pfam" id="PF03364"/>
    </source>
</evidence>
<dbReference type="GO" id="GO:0005739">
    <property type="term" value="C:mitochondrion"/>
    <property type="evidence" value="ECO:0007669"/>
    <property type="project" value="TreeGrafter"/>
</dbReference>
<feature type="domain" description="Coenzyme Q-binding protein COQ10 START" evidence="4">
    <location>
        <begin position="50"/>
        <end position="215"/>
    </location>
</feature>
<evidence type="ECO:0000256" key="2">
    <source>
        <dbReference type="ARBA" id="ARBA00011814"/>
    </source>
</evidence>
<dbReference type="PANTHER" id="PTHR12901:SF10">
    <property type="entry name" value="COENZYME Q-BINDING PROTEIN COQ10, MITOCHONDRIAL"/>
    <property type="match status" value="1"/>
</dbReference>
<protein>
    <recommendedName>
        <fullName evidence="4">Coenzyme Q-binding protein COQ10 START domain-containing protein</fullName>
    </recommendedName>
</protein>
<dbReference type="EMBL" id="JANBVN010000176">
    <property type="protein sequence ID" value="KAJ9134707.1"/>
    <property type="molecule type" value="Genomic_DNA"/>
</dbReference>
<evidence type="ECO:0000313" key="6">
    <source>
        <dbReference type="Proteomes" id="UP001174691"/>
    </source>
</evidence>
<gene>
    <name evidence="5" type="ORF">NKR19_g8537</name>
</gene>
<evidence type="ECO:0000256" key="3">
    <source>
        <dbReference type="ARBA" id="ARBA00024947"/>
    </source>
</evidence>
<proteinExistence type="inferred from homology"/>
<comment type="subunit">
    <text evidence="2">Interacts with coenzyme Q.</text>
</comment>
<name>A0AA38RED8_9PEZI</name>
<dbReference type="GO" id="GO:0045333">
    <property type="term" value="P:cellular respiration"/>
    <property type="evidence" value="ECO:0007669"/>
    <property type="project" value="InterPro"/>
</dbReference>
<sequence length="240" mass="26500">MPARLALRPPPLAIPKPSSPLISRRQFSLPSLPSFQSPGRPASLTASRQLPYPPSLLYSIISDIPSYSAFLPFCTSSVVHAWTPTVPRYPSLATLTVGWGPFPAESYTSRVYCVPGQTVEAVSGDAGPSTRWDVLRRHGYEERSSGGERTGDKRRGDGELFESLVTKWTVRPVGGGETKTDVDLRIDYLMANPLHQLAVGGVADQVADKMIRAFEARAQRLYADWQRREGEDKRRVMEAS</sequence>
<dbReference type="SUPFAM" id="SSF55961">
    <property type="entry name" value="Bet v1-like"/>
    <property type="match status" value="1"/>
</dbReference>
<dbReference type="Gene3D" id="3.30.530.20">
    <property type="match status" value="1"/>
</dbReference>
<accession>A0AA38RED8</accession>
<dbReference type="PANTHER" id="PTHR12901">
    <property type="entry name" value="SPERM PROTEIN HOMOLOG"/>
    <property type="match status" value="1"/>
</dbReference>
<reference evidence="5" key="1">
    <citation type="submission" date="2022-07" db="EMBL/GenBank/DDBJ databases">
        <title>Fungi with potential for degradation of polypropylene.</title>
        <authorList>
            <person name="Gostincar C."/>
        </authorList>
    </citation>
    <scope>NUCLEOTIDE SEQUENCE</scope>
    <source>
        <strain evidence="5">EXF-13287</strain>
    </source>
</reference>
<keyword evidence="6" id="KW-1185">Reference proteome</keyword>
<dbReference type="Proteomes" id="UP001174691">
    <property type="component" value="Unassembled WGS sequence"/>
</dbReference>
<evidence type="ECO:0000256" key="1">
    <source>
        <dbReference type="ARBA" id="ARBA00006885"/>
    </source>
</evidence>
<comment type="caution">
    <text evidence="5">The sequence shown here is derived from an EMBL/GenBank/DDBJ whole genome shotgun (WGS) entry which is preliminary data.</text>
</comment>
<dbReference type="GO" id="GO:0048039">
    <property type="term" value="F:ubiquinone binding"/>
    <property type="evidence" value="ECO:0007669"/>
    <property type="project" value="InterPro"/>
</dbReference>
<dbReference type="Pfam" id="PF03364">
    <property type="entry name" value="Polyketide_cyc"/>
    <property type="match status" value="1"/>
</dbReference>
<dbReference type="AlphaFoldDB" id="A0AA38RED8"/>
<organism evidence="5 6">
    <name type="scientific">Coniochaeta hoffmannii</name>
    <dbReference type="NCBI Taxonomy" id="91930"/>
    <lineage>
        <taxon>Eukaryota</taxon>
        <taxon>Fungi</taxon>
        <taxon>Dikarya</taxon>
        <taxon>Ascomycota</taxon>
        <taxon>Pezizomycotina</taxon>
        <taxon>Sordariomycetes</taxon>
        <taxon>Sordariomycetidae</taxon>
        <taxon>Coniochaetales</taxon>
        <taxon>Coniochaetaceae</taxon>
        <taxon>Coniochaeta</taxon>
    </lineage>
</organism>
<evidence type="ECO:0000313" key="5">
    <source>
        <dbReference type="EMBL" id="KAJ9134707.1"/>
    </source>
</evidence>
<dbReference type="CDD" id="cd07813">
    <property type="entry name" value="COQ10p_like"/>
    <property type="match status" value="1"/>
</dbReference>
<comment type="function">
    <text evidence="3">Required for the function of coenzyme Q in the respiratory chain. May serve as a chaperone or may be involved in the transport of Q6 from its site of synthesis to the catalytic sites of the respiratory complexes.</text>
</comment>
<dbReference type="InterPro" id="IPR044996">
    <property type="entry name" value="COQ10-like"/>
</dbReference>
<dbReference type="InterPro" id="IPR023393">
    <property type="entry name" value="START-like_dom_sf"/>
</dbReference>